<feature type="region of interest" description="Disordered" evidence="1">
    <location>
        <begin position="248"/>
        <end position="267"/>
    </location>
</feature>
<dbReference type="PANTHER" id="PTHR22896:SF0">
    <property type="entry name" value="CYCLIN N-TERMINAL DOMAIN-CONTAINING PROTEIN"/>
    <property type="match status" value="1"/>
</dbReference>
<dbReference type="InterPro" id="IPR036915">
    <property type="entry name" value="Cyclin-like_sf"/>
</dbReference>
<feature type="compositionally biased region" description="Polar residues" evidence="1">
    <location>
        <begin position="385"/>
        <end position="408"/>
    </location>
</feature>
<dbReference type="OrthoDB" id="5353095at2759"/>
<dbReference type="Pfam" id="PF00134">
    <property type="entry name" value="Cyclin_N"/>
    <property type="match status" value="1"/>
</dbReference>
<dbReference type="InterPro" id="IPR006671">
    <property type="entry name" value="Cyclin_N"/>
</dbReference>
<evidence type="ECO:0000259" key="2">
    <source>
        <dbReference type="Pfam" id="PF00134"/>
    </source>
</evidence>
<feature type="region of interest" description="Disordered" evidence="1">
    <location>
        <begin position="171"/>
        <end position="201"/>
    </location>
</feature>
<proteinExistence type="predicted"/>
<feature type="domain" description="Cyclin N-terminal" evidence="2">
    <location>
        <begin position="468"/>
        <end position="593"/>
    </location>
</feature>
<dbReference type="STRING" id="6210.W6UAC7"/>
<organism evidence="3 4">
    <name type="scientific">Echinococcus granulosus</name>
    <name type="common">Hydatid tapeworm</name>
    <dbReference type="NCBI Taxonomy" id="6210"/>
    <lineage>
        <taxon>Eukaryota</taxon>
        <taxon>Metazoa</taxon>
        <taxon>Spiralia</taxon>
        <taxon>Lophotrochozoa</taxon>
        <taxon>Platyhelminthes</taxon>
        <taxon>Cestoda</taxon>
        <taxon>Eucestoda</taxon>
        <taxon>Cyclophyllidea</taxon>
        <taxon>Taeniidae</taxon>
        <taxon>Echinococcus</taxon>
        <taxon>Echinococcus granulosus group</taxon>
    </lineage>
</organism>
<dbReference type="Proteomes" id="UP000019149">
    <property type="component" value="Unassembled WGS sequence"/>
</dbReference>
<keyword evidence="4" id="KW-1185">Reference proteome</keyword>
<dbReference type="PANTHER" id="PTHR22896">
    <property type="entry name" value="CDK5 AND ABL1 ENZYME SUBSTRATE 1"/>
    <property type="match status" value="1"/>
</dbReference>
<evidence type="ECO:0000313" key="3">
    <source>
        <dbReference type="EMBL" id="EUB55422.1"/>
    </source>
</evidence>
<reference evidence="3 4" key="1">
    <citation type="journal article" date="2013" name="Nat. Genet.">
        <title>The genome of the hydatid tapeworm Echinococcus granulosus.</title>
        <authorList>
            <person name="Zheng H."/>
            <person name="Zhang W."/>
            <person name="Zhang L."/>
            <person name="Zhang Z."/>
            <person name="Li J."/>
            <person name="Lu G."/>
            <person name="Zhu Y."/>
            <person name="Wang Y."/>
            <person name="Huang Y."/>
            <person name="Liu J."/>
            <person name="Kang H."/>
            <person name="Chen J."/>
            <person name="Wang L."/>
            <person name="Chen A."/>
            <person name="Yu S."/>
            <person name="Gao Z."/>
            <person name="Jin L."/>
            <person name="Gu W."/>
            <person name="Wang Z."/>
            <person name="Zhao L."/>
            <person name="Shi B."/>
            <person name="Wen H."/>
            <person name="Lin R."/>
            <person name="Jones M.K."/>
            <person name="Brejova B."/>
            <person name="Vinar T."/>
            <person name="Zhao G."/>
            <person name="McManus D.P."/>
            <person name="Chen Z."/>
            <person name="Zhou Y."/>
            <person name="Wang S."/>
        </authorList>
    </citation>
    <scope>NUCLEOTIDE SEQUENCE [LARGE SCALE GENOMIC DNA]</scope>
</reference>
<gene>
    <name evidence="3" type="ORF">EGR_09733</name>
</gene>
<evidence type="ECO:0000313" key="4">
    <source>
        <dbReference type="Proteomes" id="UP000019149"/>
    </source>
</evidence>
<dbReference type="GO" id="GO:0051726">
    <property type="term" value="P:regulation of cell cycle"/>
    <property type="evidence" value="ECO:0007669"/>
    <property type="project" value="InterPro"/>
</dbReference>
<feature type="region of interest" description="Disordered" evidence="1">
    <location>
        <begin position="325"/>
        <end position="409"/>
    </location>
</feature>
<dbReference type="AlphaFoldDB" id="W6UAC7"/>
<sequence length="638" mass="71053">MKFVCYYCSPLRGTSGLTALRGHCHSPKAHTTHSCWQQRYPSRVLLLKPTQCLCSVLTPRYCIHNNNDDSLIWFRLHVCLYDLSILLSYKSSWISRLAIPSIENPSRQRVHGFFATDEDDDEDDKSGLDFAYGDRISSISRQPNLFRPCKSAKVTTRKNVCFDEAFQGSLQHSDGGSPRLLSTPATRDRSPPETSRLSQTEYGLFGQAANGSFRYAISTMSLRRPPLVMASVIPLSRDPLMQSGIPKGLNGTQSGGVGRQRSAPETPGALLNSLFRHTTNNTTRSGSIGQDENLANTSLPIAKPLSHIKPVDSVDRSYARFLVPRNSLQQSQNPHRRGRRRAETVGGDELSTATGKSAPTPVTNSSRSVAPTDYGASDSGGGQYRSRSQTLSLSSMASPISKPENSPLQDVELTPYPSSSENIESIQPVVYDDPLINYNPLLLDDPMAPRVTNRRVFPFQGYVASILGYRRADEQKKCLNREFHQRFPNVQLTLTKMRSLKLNLLSIALRMNLDLWIVAHAYVLFEKMILKLFVCKSNRKLCAGAALLIGAKLNDLKGPALPAFIQEIESELRISHRDLLKMEMAVFIGLEFCVLPSPAEAQPHFYQIQKSLGVVAVPRRLSNRSHSLEDEHFCSLME</sequence>
<dbReference type="CDD" id="cd20556">
    <property type="entry name" value="CYCLIN_CABLES"/>
    <property type="match status" value="1"/>
</dbReference>
<comment type="caution">
    <text evidence="3">The sequence shown here is derived from an EMBL/GenBank/DDBJ whole genome shotgun (WGS) entry which is preliminary data.</text>
</comment>
<dbReference type="SUPFAM" id="SSF47954">
    <property type="entry name" value="Cyclin-like"/>
    <property type="match status" value="1"/>
</dbReference>
<dbReference type="OMA" id="HAYVLFE"/>
<feature type="compositionally biased region" description="Polar residues" evidence="1">
    <location>
        <begin position="192"/>
        <end position="201"/>
    </location>
</feature>
<dbReference type="InterPro" id="IPR012388">
    <property type="entry name" value="CABLES1/2"/>
</dbReference>
<evidence type="ECO:0000256" key="1">
    <source>
        <dbReference type="SAM" id="MobiDB-lite"/>
    </source>
</evidence>
<name>W6UAC7_ECHGR</name>
<feature type="compositionally biased region" description="Polar residues" evidence="1">
    <location>
        <begin position="351"/>
        <end position="369"/>
    </location>
</feature>
<dbReference type="EMBL" id="APAU02000163">
    <property type="protein sequence ID" value="EUB55422.1"/>
    <property type="molecule type" value="Genomic_DNA"/>
</dbReference>
<dbReference type="KEGG" id="egl:EGR_09733"/>
<protein>
    <submittedName>
        <fullName evidence="3">CDK5 and ABL1 enzyme substrate</fullName>
    </submittedName>
</protein>
<accession>W6UAC7</accession>
<dbReference type="CTD" id="36345448"/>
<dbReference type="RefSeq" id="XP_024346618.1">
    <property type="nucleotide sequence ID" value="XM_024498982.1"/>
</dbReference>
<dbReference type="GeneID" id="36345448"/>